<dbReference type="FunFam" id="4.10.400.10:FF:000190">
    <property type="entry name" value="Low-density lipoprotein receptor-related protein"/>
    <property type="match status" value="1"/>
</dbReference>
<dbReference type="InterPro" id="IPR000742">
    <property type="entry name" value="EGF"/>
</dbReference>
<evidence type="ECO:0000256" key="2">
    <source>
        <dbReference type="ARBA" id="ARBA00004613"/>
    </source>
</evidence>
<proteinExistence type="inferred from homology"/>
<keyword evidence="9" id="KW-0732">Signal</keyword>
<dbReference type="FunFam" id="4.10.400.10:FF:000005">
    <property type="entry name" value="low-density lipoprotein receptor-related protein 1B"/>
    <property type="match status" value="2"/>
</dbReference>
<evidence type="ECO:0000256" key="3">
    <source>
        <dbReference type="ARBA" id="ARBA00009939"/>
    </source>
</evidence>
<evidence type="ECO:0000256" key="17">
    <source>
        <dbReference type="PROSITE-ProRule" id="PRU00124"/>
    </source>
</evidence>
<dbReference type="InterPro" id="IPR001881">
    <property type="entry name" value="EGF-like_Ca-bd_dom"/>
</dbReference>
<dbReference type="PANTHER" id="PTHR22722:SF14">
    <property type="entry name" value="MEGALIN, ISOFORM A"/>
    <property type="match status" value="1"/>
</dbReference>
<organism evidence="22 23">
    <name type="scientific">Romanomermis culicivorax</name>
    <name type="common">Nematode worm</name>
    <dbReference type="NCBI Taxonomy" id="13658"/>
    <lineage>
        <taxon>Eukaryota</taxon>
        <taxon>Metazoa</taxon>
        <taxon>Ecdysozoa</taxon>
        <taxon>Nematoda</taxon>
        <taxon>Enoplea</taxon>
        <taxon>Dorylaimia</taxon>
        <taxon>Mermithida</taxon>
        <taxon>Mermithoidea</taxon>
        <taxon>Mermithidae</taxon>
        <taxon>Romanomermis</taxon>
    </lineage>
</organism>
<keyword evidence="6" id="KW-0245">EGF-like domain</keyword>
<feature type="disulfide bond" evidence="17">
    <location>
        <begin position="235"/>
        <end position="250"/>
    </location>
</feature>
<reference evidence="23" key="1">
    <citation type="submission" date="2022-11" db="UniProtKB">
        <authorList>
            <consortium name="WormBaseParasite"/>
        </authorList>
    </citation>
    <scope>IDENTIFICATION</scope>
</reference>
<dbReference type="PRINTS" id="PR00261">
    <property type="entry name" value="LDLRECEPTOR"/>
</dbReference>
<dbReference type="Gene3D" id="2.120.10.30">
    <property type="entry name" value="TolB, C-terminal domain"/>
    <property type="match status" value="3"/>
</dbReference>
<evidence type="ECO:0000256" key="4">
    <source>
        <dbReference type="ARBA" id="ARBA00022475"/>
    </source>
</evidence>
<dbReference type="SMART" id="SM00179">
    <property type="entry name" value="EGF_CA"/>
    <property type="match status" value="2"/>
</dbReference>
<feature type="region of interest" description="Disordered" evidence="19">
    <location>
        <begin position="1"/>
        <end position="43"/>
    </location>
</feature>
<evidence type="ECO:0000256" key="18">
    <source>
        <dbReference type="PROSITE-ProRule" id="PRU00461"/>
    </source>
</evidence>
<dbReference type="GO" id="GO:0043235">
    <property type="term" value="C:receptor complex"/>
    <property type="evidence" value="ECO:0007669"/>
    <property type="project" value="TreeGrafter"/>
</dbReference>
<dbReference type="CDD" id="cd00054">
    <property type="entry name" value="EGF_CA"/>
    <property type="match status" value="1"/>
</dbReference>
<feature type="disulfide bond" evidence="17">
    <location>
        <begin position="1166"/>
        <end position="1178"/>
    </location>
</feature>
<evidence type="ECO:0000256" key="11">
    <source>
        <dbReference type="ARBA" id="ARBA00022837"/>
    </source>
</evidence>
<feature type="disulfide bond" evidence="17">
    <location>
        <begin position="1300"/>
        <end position="1318"/>
    </location>
</feature>
<feature type="repeat" description="LDL-receptor class B" evidence="18">
    <location>
        <begin position="1502"/>
        <end position="1544"/>
    </location>
</feature>
<feature type="domain" description="EGF-like calcium-binding" evidence="20">
    <location>
        <begin position="1415"/>
        <end position="1455"/>
    </location>
</feature>
<feature type="disulfide bond" evidence="17">
    <location>
        <begin position="216"/>
        <end position="228"/>
    </location>
</feature>
<evidence type="ECO:0000256" key="19">
    <source>
        <dbReference type="SAM" id="MobiDB-lite"/>
    </source>
</evidence>
<accession>A0A915LCH3</accession>
<feature type="domain" description="EGF-like" evidence="21">
    <location>
        <begin position="1378"/>
        <end position="1414"/>
    </location>
</feature>
<feature type="disulfide bond" evidence="17">
    <location>
        <begin position="153"/>
        <end position="168"/>
    </location>
</feature>
<evidence type="ECO:0000256" key="14">
    <source>
        <dbReference type="ARBA" id="ARBA00023157"/>
    </source>
</evidence>
<feature type="disulfide bond" evidence="17">
    <location>
        <begin position="1227"/>
        <end position="1242"/>
    </location>
</feature>
<keyword evidence="11" id="KW-0106">Calcium</keyword>
<dbReference type="Pfam" id="PF14670">
    <property type="entry name" value="FXa_inhibition"/>
    <property type="match status" value="1"/>
</dbReference>
<evidence type="ECO:0000256" key="7">
    <source>
        <dbReference type="ARBA" id="ARBA00022583"/>
    </source>
</evidence>
<evidence type="ECO:0000256" key="12">
    <source>
        <dbReference type="ARBA" id="ARBA00022989"/>
    </source>
</evidence>
<dbReference type="OMA" id="NRHCVGR"/>
<comment type="subcellular location">
    <subcellularLocation>
        <location evidence="1">Cell membrane</location>
        <topology evidence="1">Single-pass type I membrane protein</topology>
    </subcellularLocation>
    <subcellularLocation>
        <location evidence="2">Secreted</location>
    </subcellularLocation>
</comment>
<evidence type="ECO:0000259" key="20">
    <source>
        <dbReference type="SMART" id="SM00179"/>
    </source>
</evidence>
<evidence type="ECO:0000256" key="6">
    <source>
        <dbReference type="ARBA" id="ARBA00022536"/>
    </source>
</evidence>
<dbReference type="PROSITE" id="PS01187">
    <property type="entry name" value="EGF_CA"/>
    <property type="match status" value="2"/>
</dbReference>
<evidence type="ECO:0000256" key="9">
    <source>
        <dbReference type="ARBA" id="ARBA00022729"/>
    </source>
</evidence>
<keyword evidence="10" id="KW-0677">Repeat</keyword>
<dbReference type="GO" id="GO:0005576">
    <property type="term" value="C:extracellular region"/>
    <property type="evidence" value="ECO:0007669"/>
    <property type="project" value="UniProtKB-SubCell"/>
</dbReference>
<feature type="disulfide bond" evidence="17">
    <location>
        <begin position="111"/>
        <end position="126"/>
    </location>
</feature>
<dbReference type="GO" id="GO:0005509">
    <property type="term" value="F:calcium ion binding"/>
    <property type="evidence" value="ECO:0007669"/>
    <property type="project" value="InterPro"/>
</dbReference>
<feature type="domain" description="EGF-like" evidence="21">
    <location>
        <begin position="334"/>
        <end position="363"/>
    </location>
</feature>
<dbReference type="FunFam" id="2.10.25.10:FF:000009">
    <property type="entry name" value="Low-density lipoprotein receptor isoform 1"/>
    <property type="match status" value="1"/>
</dbReference>
<feature type="disulfide bond" evidence="17">
    <location>
        <begin position="1049"/>
        <end position="1067"/>
    </location>
</feature>
<keyword evidence="5" id="KW-0964">Secreted</keyword>
<evidence type="ECO:0000256" key="10">
    <source>
        <dbReference type="ARBA" id="ARBA00022737"/>
    </source>
</evidence>
<feature type="domain" description="EGF-like" evidence="21">
    <location>
        <begin position="1418"/>
        <end position="1455"/>
    </location>
</feature>
<dbReference type="PROSITE" id="PS51120">
    <property type="entry name" value="LDLRB"/>
    <property type="match status" value="3"/>
</dbReference>
<dbReference type="Proteomes" id="UP000887565">
    <property type="component" value="Unplaced"/>
</dbReference>
<dbReference type="PROSITE" id="PS50068">
    <property type="entry name" value="LDLRA_2"/>
    <property type="match status" value="14"/>
</dbReference>
<feature type="disulfide bond" evidence="17">
    <location>
        <begin position="275"/>
        <end position="290"/>
    </location>
</feature>
<dbReference type="FunFam" id="4.10.400.10:FF:000002">
    <property type="entry name" value="Low-density lipoprotein receptor-related protein 1"/>
    <property type="match status" value="1"/>
</dbReference>
<feature type="domain" description="EGF-like" evidence="21">
    <location>
        <begin position="1039"/>
        <end position="1081"/>
    </location>
</feature>
<dbReference type="PANTHER" id="PTHR22722">
    <property type="entry name" value="LOW-DENSITY LIPOPROTEIN RECEPTOR-RELATED PROTEIN 2-RELATED"/>
    <property type="match status" value="1"/>
</dbReference>
<dbReference type="InterPro" id="IPR000033">
    <property type="entry name" value="LDLR_classB_rpt"/>
</dbReference>
<dbReference type="InterPro" id="IPR023415">
    <property type="entry name" value="LDLR_class-A_CS"/>
</dbReference>
<feature type="domain" description="EGF-like calcium-binding" evidence="20">
    <location>
        <begin position="331"/>
        <end position="375"/>
    </location>
</feature>
<feature type="disulfide bond" evidence="17">
    <location>
        <begin position="223"/>
        <end position="241"/>
    </location>
</feature>
<evidence type="ECO:0000313" key="22">
    <source>
        <dbReference type="Proteomes" id="UP000887565"/>
    </source>
</evidence>
<evidence type="ECO:0000256" key="13">
    <source>
        <dbReference type="ARBA" id="ARBA00023136"/>
    </source>
</evidence>
<evidence type="ECO:0000256" key="16">
    <source>
        <dbReference type="ARBA" id="ARBA00023180"/>
    </source>
</evidence>
<name>A0A915LCH3_ROMCU</name>
<feature type="repeat" description="LDL-receptor class B" evidence="18">
    <location>
        <begin position="471"/>
        <end position="513"/>
    </location>
</feature>
<feature type="domain" description="EGF-like" evidence="21">
    <location>
        <begin position="294"/>
        <end position="330"/>
    </location>
</feature>
<keyword evidence="15" id="KW-0675">Receptor</keyword>
<dbReference type="GO" id="GO:0006898">
    <property type="term" value="P:receptor-mediated endocytosis"/>
    <property type="evidence" value="ECO:0007669"/>
    <property type="project" value="TreeGrafter"/>
</dbReference>
<dbReference type="Pfam" id="PF00058">
    <property type="entry name" value="Ldl_recept_b"/>
    <property type="match status" value="2"/>
</dbReference>
<dbReference type="InterPro" id="IPR011042">
    <property type="entry name" value="6-blade_b-propeller_TolB-like"/>
</dbReference>
<keyword evidence="7" id="KW-0254">Endocytosis</keyword>
<dbReference type="GO" id="GO:0016324">
    <property type="term" value="C:apical plasma membrane"/>
    <property type="evidence" value="ECO:0007669"/>
    <property type="project" value="TreeGrafter"/>
</dbReference>
<dbReference type="InterPro" id="IPR018097">
    <property type="entry name" value="EGF_Ca-bd_CS"/>
</dbReference>
<feature type="domain" description="EGF-like" evidence="21">
    <location>
        <begin position="987"/>
        <end position="1029"/>
    </location>
</feature>
<dbReference type="GO" id="GO:0042562">
    <property type="term" value="F:hormone binding"/>
    <property type="evidence" value="ECO:0007669"/>
    <property type="project" value="TreeGrafter"/>
</dbReference>
<dbReference type="SMART" id="SM00181">
    <property type="entry name" value="EGF"/>
    <property type="match status" value="8"/>
</dbReference>
<comment type="similarity">
    <text evidence="3">Belongs to the LDLR family.</text>
</comment>
<comment type="caution">
    <text evidence="17">Lacks conserved residue(s) required for the propagation of feature annotation.</text>
</comment>
<feature type="disulfide bond" evidence="17">
    <location>
        <begin position="1143"/>
        <end position="1161"/>
    </location>
</feature>
<keyword evidence="8" id="KW-0812">Transmembrane</keyword>
<evidence type="ECO:0000256" key="5">
    <source>
        <dbReference type="ARBA" id="ARBA00022525"/>
    </source>
</evidence>
<evidence type="ECO:0000256" key="1">
    <source>
        <dbReference type="ARBA" id="ARBA00004251"/>
    </source>
</evidence>
<dbReference type="InterPro" id="IPR036055">
    <property type="entry name" value="LDL_receptor-like_sf"/>
</dbReference>
<dbReference type="WBParaSite" id="nRc.2.0.1.t48043-RA">
    <property type="protein sequence ID" value="nRc.2.0.1.t48043-RA"/>
    <property type="gene ID" value="nRc.2.0.1.g48043"/>
</dbReference>
<feature type="compositionally biased region" description="Low complexity" evidence="19">
    <location>
        <begin position="16"/>
        <end position="37"/>
    </location>
</feature>
<evidence type="ECO:0000256" key="8">
    <source>
        <dbReference type="ARBA" id="ARBA00022692"/>
    </source>
</evidence>
<keyword evidence="12" id="KW-1133">Transmembrane helix</keyword>
<sequence length="1568" mass="174477">QTHLIYSVDAPPPLITQPQASSSPSSAGAIGSATASAPSPPRSGVCNETIEFQCRSDKRCIPKSWRCDGGKDCTLGEDEEDCPHPGCKLDQFQCDNYRWNQTSCIPSYQKCDNITDCFDGSDEKNCPKYFSCSSSDDFHCSNNRQCFPKEKVCDGIYDCRDLSDERNCFANTTACFPYQFRCQDGSQCIQYRWKCDGSKDCKDGSDEPPDCVYTECSAGYFQCKNKRCQPLKFRCDHYDDCGDNSDEENCGAYRCPPQQWNCPGTGHCIAEKFLCDGNIDCRSGADEQNCSKSLCGILSCSSNCRASPDGGICECAPGYEVNPRDRRTCIDINECSRFGFCDQKCENVKPSFKCSCFGGDQCYDLRLVDRKGFCTSKDADSMRLFVSRREGLYSLDPSVSGTTATKLISGEFLYGLTFDYSNKILFWGERDKHEIWSGILDAEAKTVSNAKKLPLTGLVNPRNMAVDWLAKLLFIVEAGSKRIDVSDYSGQHRTVVISDGLTLPIDIAVDPLNGIMVFTNEKKLEKANMDGSSRTILVSEHTFQITSVALDIQAKRIYWTDPKMDIIEAITYNGLDRRIIVQGMLTIPHAFGLALFNEFVYWTDWTKLGVMKVSKFGDDRSTLIWQMNQTAVYPMSIRAYHKSTQLTTQDSQCTDKQIINPCEVNNGGCSHLCIITKREGFSLFNTVPSVMARCVCNIGFILGQDGRQCTSVQDYLLFGSNKLVRGILPNGGLFSEAILPISPTSTRLSGVYYDVACDANKNWVYYADILENIVYRIRPQGTELDTVLVTDNDAINSMSLDWVSQILYYVDNIRNSLEVVSLTNGQWRRALIRGLKEPTSIVVHPGRGYLFYSESSRPARISRCSMDATDCLVVRNTSLARPSGLTIDYSQEILCFGDMLLGFIACMNYDGSNFKNLAVEPRPYPSSIAILDDYVYYVQTKPYSIRRADKIRGGLSTPVRTLAEQTYIYGLKACSSKNQPQFRTVQPCTNGGGCSKLCFTLPGQDNSSLGKRCGCPFGEKLASDGVQCIPNQAEVKPSQCLNNETQFPCANGRCILREWVCDGEDDCHDGSDEIRNGQKCHEPKTCNANQIMCAQSKRCIPRQYACDGDNDCGDYSDEDPKYCPGNKKRIYYYTTCSAKKFQCANGRCIPEQWQCDSDNDCATRTCSSSQFRCGNGRCIPVYWICDGDNDCYDNTDEDPVRCPAISCKAQDFRCANNRQCIATQKKCDGNLDCEDGSDEDGCIRQTSRECEVDNEFRCQTSGICIPKSWICDGKKDCDDGSDEPEGNCAAIQCPANNFKCKNGRCIFNGWLCDGYNDCGDNSDESSDIGCGANKTCGSGFWSCPTAPSICVPVDQLCDGKPHCPNGGDEGPGCGVTDQCEIGHHKCSYKCNPGPVGPVCSCPAGRELVDQFSCREINECENPDTCSQTCINQKGGYQCQCEDQNYELKPDKTSCKAKDSTPFRLYVSNRNRIYWANEQLEDWRTFSAPVENCVALAWDSNEQQIYWSDLKEKIIYKASMNGTNKTVVISRGQDTTEGLAIDWVAKNLYWVDSGLSTLEVASLQNPDNR</sequence>
<dbReference type="Gene3D" id="4.10.400.10">
    <property type="entry name" value="Low-density Lipoprotein Receptor"/>
    <property type="match status" value="14"/>
</dbReference>
<feature type="disulfide bond" evidence="17">
    <location>
        <begin position="1136"/>
        <end position="1148"/>
    </location>
</feature>
<feature type="domain" description="EGF-like" evidence="21">
    <location>
        <begin position="1249"/>
        <end position="1289"/>
    </location>
</feature>
<dbReference type="InterPro" id="IPR002172">
    <property type="entry name" value="LDrepeatLR_classA_rpt"/>
</dbReference>
<dbReference type="SUPFAM" id="SSF57196">
    <property type="entry name" value="EGF/Laminin"/>
    <property type="match status" value="3"/>
</dbReference>
<dbReference type="Pfam" id="PF00057">
    <property type="entry name" value="Ldl_recept_a"/>
    <property type="match status" value="13"/>
</dbReference>
<dbReference type="FunFam" id="2.120.10.30:FF:000241">
    <property type="entry name" value="Low-density lipoprotein receptor-related protein 6"/>
    <property type="match status" value="1"/>
</dbReference>
<keyword evidence="14 17" id="KW-1015">Disulfide bond</keyword>
<keyword evidence="13" id="KW-0472">Membrane</keyword>
<feature type="disulfide bond" evidence="17">
    <location>
        <begin position="1173"/>
        <end position="1191"/>
    </location>
</feature>
<evidence type="ECO:0000256" key="15">
    <source>
        <dbReference type="ARBA" id="ARBA00023170"/>
    </source>
</evidence>
<dbReference type="CDD" id="cd00112">
    <property type="entry name" value="LDLa"/>
    <property type="match status" value="13"/>
</dbReference>
<dbReference type="FunFam" id="4.10.400.10:FF:000147">
    <property type="entry name" value="Low-density lipoprotein receptor-related protein 2"/>
    <property type="match status" value="1"/>
</dbReference>
<dbReference type="SMART" id="SM00192">
    <property type="entry name" value="LDLa"/>
    <property type="match status" value="14"/>
</dbReference>
<feature type="disulfide bond" evidence="17">
    <location>
        <begin position="1293"/>
        <end position="1305"/>
    </location>
</feature>
<evidence type="ECO:0000259" key="21">
    <source>
        <dbReference type="SMART" id="SM00181"/>
    </source>
</evidence>
<dbReference type="FunFam" id="4.10.400.10:FF:000030">
    <property type="entry name" value="Sortilin related receptor 1"/>
    <property type="match status" value="1"/>
</dbReference>
<dbReference type="PROSITE" id="PS01209">
    <property type="entry name" value="LDLRA_1"/>
    <property type="match status" value="5"/>
</dbReference>
<feature type="domain" description="EGF-like" evidence="21">
    <location>
        <begin position="661"/>
        <end position="710"/>
    </location>
</feature>
<dbReference type="SUPFAM" id="SSF57424">
    <property type="entry name" value="LDL receptor-like module"/>
    <property type="match status" value="14"/>
</dbReference>
<dbReference type="SUPFAM" id="SSF63825">
    <property type="entry name" value="YWTD domain"/>
    <property type="match status" value="3"/>
</dbReference>
<protein>
    <submittedName>
        <fullName evidence="23">Vitellogenin receptor</fullName>
    </submittedName>
</protein>
<keyword evidence="22" id="KW-1185">Reference proteome</keyword>
<dbReference type="SMART" id="SM00135">
    <property type="entry name" value="LY"/>
    <property type="match status" value="10"/>
</dbReference>
<keyword evidence="16" id="KW-0325">Glycoprotein</keyword>
<feature type="repeat" description="LDL-receptor class B" evidence="18">
    <location>
        <begin position="555"/>
        <end position="597"/>
    </location>
</feature>
<dbReference type="InterPro" id="IPR051221">
    <property type="entry name" value="LDLR-related"/>
</dbReference>
<keyword evidence="4" id="KW-1003">Cell membrane</keyword>
<feature type="disulfide bond" evidence="17">
    <location>
        <begin position="67"/>
        <end position="82"/>
    </location>
</feature>
<dbReference type="Gene3D" id="2.10.25.10">
    <property type="entry name" value="Laminin"/>
    <property type="match status" value="4"/>
</dbReference>
<evidence type="ECO:0000313" key="23">
    <source>
        <dbReference type="WBParaSite" id="nRc.2.0.1.t48043-RA"/>
    </source>
</evidence>